<organism evidence="1 2">
    <name type="scientific">Candidatus Methanogaster sp</name>
    <dbReference type="NCBI Taxonomy" id="3386292"/>
    <lineage>
        <taxon>Archaea</taxon>
        <taxon>Methanobacteriati</taxon>
        <taxon>Methanobacteriota</taxon>
        <taxon>Stenosarchaea group</taxon>
        <taxon>Methanomicrobia</taxon>
        <taxon>Methanosarcinales</taxon>
        <taxon>ANME-2 cluster</taxon>
        <taxon>Candidatus Methanogasteraceae</taxon>
        <taxon>Candidatus Methanogaster</taxon>
    </lineage>
</organism>
<protein>
    <submittedName>
        <fullName evidence="1">Signal recognition particle protein Srp19</fullName>
    </submittedName>
</protein>
<dbReference type="EMBL" id="PQXF01000146">
    <property type="protein sequence ID" value="PXF54893.1"/>
    <property type="molecule type" value="Genomic_DNA"/>
</dbReference>
<dbReference type="Proteomes" id="UP000248329">
    <property type="component" value="Unassembled WGS sequence"/>
</dbReference>
<accession>A0AC61KXL5</accession>
<gene>
    <name evidence="1" type="ORF">C4B59_17670</name>
</gene>
<reference evidence="1" key="1">
    <citation type="submission" date="2018-01" db="EMBL/GenBank/DDBJ databases">
        <authorList>
            <person name="Krukenberg V."/>
        </authorList>
    </citation>
    <scope>NUCLEOTIDE SEQUENCE</scope>
    <source>
        <strain evidence="1">E20ANME2</strain>
    </source>
</reference>
<comment type="caution">
    <text evidence="1">The sequence shown here is derived from an EMBL/GenBank/DDBJ whole genome shotgun (WGS) entry which is preliminary data.</text>
</comment>
<evidence type="ECO:0000313" key="1">
    <source>
        <dbReference type="EMBL" id="PXF54893.1"/>
    </source>
</evidence>
<evidence type="ECO:0000313" key="2">
    <source>
        <dbReference type="Proteomes" id="UP000248329"/>
    </source>
</evidence>
<sequence length="97" mass="10895">MPETDRIVIWPIYFDSRLSRNDGRRVSRRSAVKSPRLDEIAEAARLLDLDCTVEAKKAHPAAGWEKQGRVLVKKAGAPKSSILCDVCSKMKELRSTN</sequence>
<proteinExistence type="predicted"/>
<name>A0AC61KXL5_9EURY</name>